<feature type="domain" description="Retrotransposon gag" evidence="1">
    <location>
        <begin position="180"/>
        <end position="264"/>
    </location>
</feature>
<organism evidence="2 3">
    <name type="scientific">Cucumis melo var. makuwa</name>
    <name type="common">Oriental melon</name>
    <dbReference type="NCBI Taxonomy" id="1194695"/>
    <lineage>
        <taxon>Eukaryota</taxon>
        <taxon>Viridiplantae</taxon>
        <taxon>Streptophyta</taxon>
        <taxon>Embryophyta</taxon>
        <taxon>Tracheophyta</taxon>
        <taxon>Spermatophyta</taxon>
        <taxon>Magnoliopsida</taxon>
        <taxon>eudicotyledons</taxon>
        <taxon>Gunneridae</taxon>
        <taxon>Pentapetalae</taxon>
        <taxon>rosids</taxon>
        <taxon>fabids</taxon>
        <taxon>Cucurbitales</taxon>
        <taxon>Cucurbitaceae</taxon>
        <taxon>Benincaseae</taxon>
        <taxon>Cucumis</taxon>
    </lineage>
</organism>
<evidence type="ECO:0000313" key="3">
    <source>
        <dbReference type="Proteomes" id="UP000321947"/>
    </source>
</evidence>
<sequence length="492" mass="56146">MNEQTDDQVQAVRQDVEGLKDQLTKILGLLTTGRGKSVAGTSSQVEVDRNQVLEDMPAYSPGFTPQRSSSPRMAAYVSDLISTLITEGGKKISEEKGSRRRLEFLEEKLHAIEGANMYGSINATQLCLISAVAIPPKFKTPDFEKYNGTTCPKSHLVMYCRKMSAYAHDDKLLIHCFQDSLIGPTSRWYMQLDGSQVHRWKDLADSFLKQYKYNIDMEPDRLDFQRMKKKNVETFKEYAQRWIELATQVRPSLTDKELIAMFINDFRALYYDRMVGSASTNFSNVITIGERIEFGVKNGRITDSSSETRRMMTSNKKEEEIHELSSTQRVVHVSSPTMRQTNYSHKLLPQLLKSHQMAIVPVQPLQPPYLKWYDPNVKCQYHAGAVGHSMENCFPLKAKVQSLVKAGWLKFKKIGEDSNINQNPLPNHEGPTINVVDTFTERYKNKMCDVTTSMNTLFQILRGVGYLSQRFNNDRGRSLDAPTRSSVYSTLR</sequence>
<dbReference type="PANTHER" id="PTHR33223">
    <property type="entry name" value="CCHC-TYPE DOMAIN-CONTAINING PROTEIN"/>
    <property type="match status" value="1"/>
</dbReference>
<dbReference type="EMBL" id="SSTD01008307">
    <property type="protein sequence ID" value="TYK16525.1"/>
    <property type="molecule type" value="Genomic_DNA"/>
</dbReference>
<gene>
    <name evidence="2" type="ORF">E5676_scaffold21G003390</name>
</gene>
<dbReference type="Proteomes" id="UP000321947">
    <property type="component" value="Unassembled WGS sequence"/>
</dbReference>
<dbReference type="Pfam" id="PF03732">
    <property type="entry name" value="Retrotrans_gag"/>
    <property type="match status" value="1"/>
</dbReference>
<name>A0A5D3CYF0_CUCMM</name>
<protein>
    <recommendedName>
        <fullName evidence="1">Retrotransposon gag domain-containing protein</fullName>
    </recommendedName>
</protein>
<proteinExistence type="predicted"/>
<accession>A0A5D3CYF0</accession>
<dbReference type="AlphaFoldDB" id="A0A5D3CYF0"/>
<comment type="caution">
    <text evidence="2">The sequence shown here is derived from an EMBL/GenBank/DDBJ whole genome shotgun (WGS) entry which is preliminary data.</text>
</comment>
<dbReference type="PANTHER" id="PTHR33223:SF8">
    <property type="entry name" value="OS04G0172440 PROTEIN"/>
    <property type="match status" value="1"/>
</dbReference>
<reference evidence="2 3" key="1">
    <citation type="submission" date="2019-08" db="EMBL/GenBank/DDBJ databases">
        <title>Draft genome sequences of two oriental melons (Cucumis melo L. var makuwa).</title>
        <authorList>
            <person name="Kwon S.-Y."/>
        </authorList>
    </citation>
    <scope>NUCLEOTIDE SEQUENCE [LARGE SCALE GENOMIC DNA]</scope>
    <source>
        <strain evidence="3">cv. Chang Bougi</strain>
        <tissue evidence="2">Leaf</tissue>
    </source>
</reference>
<dbReference type="InterPro" id="IPR005162">
    <property type="entry name" value="Retrotrans_gag_dom"/>
</dbReference>
<evidence type="ECO:0000313" key="2">
    <source>
        <dbReference type="EMBL" id="TYK16525.1"/>
    </source>
</evidence>
<evidence type="ECO:0000259" key="1">
    <source>
        <dbReference type="Pfam" id="PF03732"/>
    </source>
</evidence>